<sequence>MRPGRLRRRLHQAIMFLAALAVAGALGLLIGAWHNDRVIAEHPARSLGEITRVGVLRTDVEYRDSNGLYHSPGGGLLYPGGLAEGQVVRIVYAQHRPDLAKVEGRNWPLAIAPAASIAAAALAIAAGAWLAVNALTSPPPTPRPDQEDS</sequence>
<feature type="transmembrane region" description="Helical" evidence="1">
    <location>
        <begin position="12"/>
        <end position="33"/>
    </location>
</feature>
<evidence type="ECO:0000313" key="2">
    <source>
        <dbReference type="EMBL" id="CCI84120.1"/>
    </source>
</evidence>
<gene>
    <name evidence="2" type="ORF">BN46_1404</name>
    <name evidence="3" type="ORF">HMPREF9719_01584</name>
</gene>
<dbReference type="HOGENOM" id="CLU_122360_0_0_11"/>
<evidence type="ECO:0000313" key="3">
    <source>
        <dbReference type="EMBL" id="EJZ81541.1"/>
    </source>
</evidence>
<keyword evidence="1" id="KW-0812">Transmembrane</keyword>
<dbReference type="Proteomes" id="UP000011016">
    <property type="component" value="Unassembled WGS sequence"/>
</dbReference>
<dbReference type="EMBL" id="CAJZ01000209">
    <property type="protein sequence ID" value="CCI84120.1"/>
    <property type="molecule type" value="Genomic_DNA"/>
</dbReference>
<name>I7KK50_9CORY</name>
<organism evidence="2 5">
    <name type="scientific">Corynebacterium otitidis ATCC 51513</name>
    <dbReference type="NCBI Taxonomy" id="883169"/>
    <lineage>
        <taxon>Bacteria</taxon>
        <taxon>Bacillati</taxon>
        <taxon>Actinomycetota</taxon>
        <taxon>Actinomycetes</taxon>
        <taxon>Mycobacteriales</taxon>
        <taxon>Corynebacteriaceae</taxon>
        <taxon>Corynebacterium</taxon>
    </lineage>
</organism>
<reference evidence="3 4" key="2">
    <citation type="submission" date="2012-08" db="EMBL/GenBank/DDBJ databases">
        <title>The Genome Sequence of Turicella otitidis ATCC 51513.</title>
        <authorList>
            <consortium name="The Broad Institute Genome Sequencing Platform"/>
            <person name="Earl A."/>
            <person name="Ward D."/>
            <person name="Feldgarden M."/>
            <person name="Gevers D."/>
            <person name="Huys G."/>
            <person name="Walker B."/>
            <person name="Young S.K."/>
            <person name="Zeng Q."/>
            <person name="Gargeya S."/>
            <person name="Fitzgerald M."/>
            <person name="Haas B."/>
            <person name="Abouelleil A."/>
            <person name="Alvarado L."/>
            <person name="Arachchi H.M."/>
            <person name="Berlin A.M."/>
            <person name="Chapman S.B."/>
            <person name="Goldberg J."/>
            <person name="Griggs A."/>
            <person name="Gujja S."/>
            <person name="Hansen M."/>
            <person name="Howarth C."/>
            <person name="Imamovic A."/>
            <person name="Larimer J."/>
            <person name="McCowen C."/>
            <person name="Montmayeur A."/>
            <person name="Murphy C."/>
            <person name="Neiman D."/>
            <person name="Pearson M."/>
            <person name="Priest M."/>
            <person name="Roberts A."/>
            <person name="Saif S."/>
            <person name="Shea T."/>
            <person name="Sisk P."/>
            <person name="Sykes S."/>
            <person name="Wortman J."/>
            <person name="Nusbaum C."/>
            <person name="Birren B."/>
        </authorList>
    </citation>
    <scope>NUCLEOTIDE SEQUENCE [LARGE SCALE GENOMIC DNA]</scope>
    <source>
        <strain evidence="3 4">ATCC 51513</strain>
    </source>
</reference>
<dbReference type="Proteomes" id="UP000006078">
    <property type="component" value="Unassembled WGS sequence"/>
</dbReference>
<protein>
    <submittedName>
        <fullName evidence="2">Putative secreted protein</fullName>
    </submittedName>
</protein>
<proteinExistence type="predicted"/>
<dbReference type="eggNOG" id="ENOG50337MI">
    <property type="taxonomic scope" value="Bacteria"/>
</dbReference>
<evidence type="ECO:0000313" key="5">
    <source>
        <dbReference type="Proteomes" id="UP000011016"/>
    </source>
</evidence>
<evidence type="ECO:0000256" key="1">
    <source>
        <dbReference type="SAM" id="Phobius"/>
    </source>
</evidence>
<evidence type="ECO:0000313" key="4">
    <source>
        <dbReference type="Proteomes" id="UP000006078"/>
    </source>
</evidence>
<dbReference type="AlphaFoldDB" id="I7KK50"/>
<dbReference type="STRING" id="29321.AAV33_03310"/>
<reference evidence="2 5" key="1">
    <citation type="journal article" date="2012" name="J. Bacteriol.">
        <title>Draft Genome Sequence of Turicella otitidis ATCC 51513, Isolated from Middle Ear Fluid from a Child with Otitis Media.</title>
        <authorList>
            <person name="Brinkrolf K."/>
            <person name="Schneider J."/>
            <person name="Knecht M."/>
            <person name="Ruckert C."/>
            <person name="Tauch A."/>
        </authorList>
    </citation>
    <scope>NUCLEOTIDE SEQUENCE [LARGE SCALE GENOMIC DNA]</scope>
    <source>
        <strain evidence="2 5">ATCC 51513</strain>
    </source>
</reference>
<accession>I7KK50</accession>
<dbReference type="EMBL" id="AHAE01000074">
    <property type="protein sequence ID" value="EJZ81541.1"/>
    <property type="molecule type" value="Genomic_DNA"/>
</dbReference>
<keyword evidence="1" id="KW-1133">Transmembrane helix</keyword>
<feature type="transmembrane region" description="Helical" evidence="1">
    <location>
        <begin position="107"/>
        <end position="132"/>
    </location>
</feature>
<keyword evidence="1" id="KW-0472">Membrane</keyword>
<keyword evidence="4" id="KW-1185">Reference proteome</keyword>
<comment type="caution">
    <text evidence="2">The sequence shown here is derived from an EMBL/GenBank/DDBJ whole genome shotgun (WGS) entry which is preliminary data.</text>
</comment>
<dbReference type="OrthoDB" id="4426042at2"/>
<dbReference type="RefSeq" id="WP_004601474.1">
    <property type="nucleotide sequence ID" value="NZ_HF541868.1"/>
</dbReference>